<comment type="caution">
    <text evidence="1">The sequence shown here is derived from an EMBL/GenBank/DDBJ whole genome shotgun (WGS) entry which is preliminary data.</text>
</comment>
<dbReference type="AlphaFoldDB" id="A0A9E1BAE1"/>
<name>A0A9E1BAE1_9BACT</name>
<evidence type="ECO:0000313" key="1">
    <source>
        <dbReference type="EMBL" id="MBS5830882.1"/>
    </source>
</evidence>
<sequence>MGKKKPAHGGHAFDDFVKFSEVVKGYYEIEFDDEMLKKLYEKGELEKERLKEIR</sequence>
<reference evidence="1" key="1">
    <citation type="submission" date="2021-02" db="EMBL/GenBank/DDBJ databases">
        <title>Infant gut strain persistence is associated with maternal origin, phylogeny, and functional potential including surface adhesion and iron acquisition.</title>
        <authorList>
            <person name="Lou Y.C."/>
        </authorList>
    </citation>
    <scope>NUCLEOTIDE SEQUENCE</scope>
    <source>
        <strain evidence="1">L3_101_000G1_dasL3_101_000G1_concoct_7_sub</strain>
    </source>
</reference>
<evidence type="ECO:0000313" key="2">
    <source>
        <dbReference type="Proteomes" id="UP000824019"/>
    </source>
</evidence>
<dbReference type="EMBL" id="JAHAKR010000477">
    <property type="protein sequence ID" value="MBS5830882.1"/>
    <property type="molecule type" value="Genomic_DNA"/>
</dbReference>
<dbReference type="Proteomes" id="UP000824019">
    <property type="component" value="Unassembled WGS sequence"/>
</dbReference>
<protein>
    <submittedName>
        <fullName evidence="1">Uncharacterized protein</fullName>
    </submittedName>
</protein>
<organism evidence="1 2">
    <name type="scientific">Campylobacter concisus</name>
    <dbReference type="NCBI Taxonomy" id="199"/>
    <lineage>
        <taxon>Bacteria</taxon>
        <taxon>Pseudomonadati</taxon>
        <taxon>Campylobacterota</taxon>
        <taxon>Epsilonproteobacteria</taxon>
        <taxon>Campylobacterales</taxon>
        <taxon>Campylobacteraceae</taxon>
        <taxon>Campylobacter</taxon>
    </lineage>
</organism>
<gene>
    <name evidence="1" type="ORF">KIC69_08670</name>
</gene>
<accession>A0A9E1BAE1</accession>
<proteinExistence type="predicted"/>